<feature type="transmembrane region" description="Helical" evidence="2">
    <location>
        <begin position="288"/>
        <end position="310"/>
    </location>
</feature>
<feature type="compositionally biased region" description="Polar residues" evidence="1">
    <location>
        <begin position="215"/>
        <end position="224"/>
    </location>
</feature>
<organism evidence="3 4">
    <name type="scientific">Mycena sanguinolenta</name>
    <dbReference type="NCBI Taxonomy" id="230812"/>
    <lineage>
        <taxon>Eukaryota</taxon>
        <taxon>Fungi</taxon>
        <taxon>Dikarya</taxon>
        <taxon>Basidiomycota</taxon>
        <taxon>Agaricomycotina</taxon>
        <taxon>Agaricomycetes</taxon>
        <taxon>Agaricomycetidae</taxon>
        <taxon>Agaricales</taxon>
        <taxon>Marasmiineae</taxon>
        <taxon>Mycenaceae</taxon>
        <taxon>Mycena</taxon>
    </lineage>
</organism>
<accession>A0A8H7CSJ2</accession>
<evidence type="ECO:0000256" key="2">
    <source>
        <dbReference type="SAM" id="Phobius"/>
    </source>
</evidence>
<feature type="region of interest" description="Disordered" evidence="1">
    <location>
        <begin position="74"/>
        <end position="101"/>
    </location>
</feature>
<protein>
    <submittedName>
        <fullName evidence="3">Uncharacterized protein</fullName>
    </submittedName>
</protein>
<gene>
    <name evidence="3" type="ORF">MSAN_01803800</name>
</gene>
<keyword evidence="2" id="KW-1133">Transmembrane helix</keyword>
<evidence type="ECO:0000313" key="3">
    <source>
        <dbReference type="EMBL" id="KAF7346662.1"/>
    </source>
</evidence>
<keyword evidence="4" id="KW-1185">Reference proteome</keyword>
<feature type="region of interest" description="Disordered" evidence="1">
    <location>
        <begin position="156"/>
        <end position="224"/>
    </location>
</feature>
<dbReference type="Proteomes" id="UP000623467">
    <property type="component" value="Unassembled WGS sequence"/>
</dbReference>
<sequence length="338" mass="36055">MYPALPPRVRMPPSAVGADWGREMTRSTAEMKVALDGETKACTCKWTTCFRGRSRIRGQCVFASNERECKGKHESTAVPLVPSSMSPPSMSPPRTSPSSCSITLPQAPTSLPNSLYIAATSSHPSFHRVGASTSTRSRWGGVVAVKRHLASAAATKTMESVGETAGPTGAKGESTHCLCAPPFPRARRGRGRSKGLEVQPGLRVGAPRAGRRSDASSLSPRASETNTTPVLSMVVLSLSHPYWSSSSAYTPWSICSSKISLQRPTAPASNFSICRPSSSCGVVSSTKYWTVAFLILTCVLTLLCQFCSLFTRLDQNSTSDFLLNCFANVNASLTLADP</sequence>
<proteinExistence type="predicted"/>
<keyword evidence="2" id="KW-0472">Membrane</keyword>
<name>A0A8H7CSJ2_9AGAR</name>
<evidence type="ECO:0000256" key="1">
    <source>
        <dbReference type="SAM" id="MobiDB-lite"/>
    </source>
</evidence>
<dbReference type="EMBL" id="JACAZH010000018">
    <property type="protein sequence ID" value="KAF7346662.1"/>
    <property type="molecule type" value="Genomic_DNA"/>
</dbReference>
<dbReference type="AlphaFoldDB" id="A0A8H7CSJ2"/>
<reference evidence="3" key="1">
    <citation type="submission" date="2020-05" db="EMBL/GenBank/DDBJ databases">
        <title>Mycena genomes resolve the evolution of fungal bioluminescence.</title>
        <authorList>
            <person name="Tsai I.J."/>
        </authorList>
    </citation>
    <scope>NUCLEOTIDE SEQUENCE</scope>
    <source>
        <strain evidence="3">160909Yilan</strain>
    </source>
</reference>
<keyword evidence="2" id="KW-0812">Transmembrane</keyword>
<evidence type="ECO:0000313" key="4">
    <source>
        <dbReference type="Proteomes" id="UP000623467"/>
    </source>
</evidence>
<comment type="caution">
    <text evidence="3">The sequence shown here is derived from an EMBL/GenBank/DDBJ whole genome shotgun (WGS) entry which is preliminary data.</text>
</comment>